<dbReference type="FunFam" id="3.30.70.270:FF:000001">
    <property type="entry name" value="Diguanylate cyclase domain protein"/>
    <property type="match status" value="1"/>
</dbReference>
<dbReference type="PANTHER" id="PTHR45138:SF9">
    <property type="entry name" value="DIGUANYLATE CYCLASE DGCM-RELATED"/>
    <property type="match status" value="1"/>
</dbReference>
<accession>A0A2H0UR11</accession>
<dbReference type="InterPro" id="IPR050469">
    <property type="entry name" value="Diguanylate_Cyclase"/>
</dbReference>
<evidence type="ECO:0000313" key="2">
    <source>
        <dbReference type="EMBL" id="PIR88859.1"/>
    </source>
</evidence>
<sequence>MSDELQKLKSELRDRDRKIKELESLVFTDPLTGLYNRRGFLALAKKLYSDVSWMKSNKNSPRTHFYVDSFTILFFDIDNFKSINDKYGHEIGDQILKFSAQIIESKVRASDFVGRWGGEEMVAALIGASEKDGFLKAEEIRKAIKSRVHIPKDLSRKITMSVGVAELTGKSSLENLVKAADEAMYKAKTTGKDKTVKYSQI</sequence>
<dbReference type="GO" id="GO:0043709">
    <property type="term" value="P:cell adhesion involved in single-species biofilm formation"/>
    <property type="evidence" value="ECO:0007669"/>
    <property type="project" value="TreeGrafter"/>
</dbReference>
<dbReference type="SMART" id="SM00267">
    <property type="entry name" value="GGDEF"/>
    <property type="match status" value="1"/>
</dbReference>
<dbReference type="GO" id="GO:0005886">
    <property type="term" value="C:plasma membrane"/>
    <property type="evidence" value="ECO:0007669"/>
    <property type="project" value="TreeGrafter"/>
</dbReference>
<gene>
    <name evidence="2" type="ORF">COU07_04180</name>
</gene>
<proteinExistence type="predicted"/>
<dbReference type="SUPFAM" id="SSF55073">
    <property type="entry name" value="Nucleotide cyclase"/>
    <property type="match status" value="1"/>
</dbReference>
<dbReference type="PANTHER" id="PTHR45138">
    <property type="entry name" value="REGULATORY COMPONENTS OF SENSORY TRANSDUCTION SYSTEM"/>
    <property type="match status" value="1"/>
</dbReference>
<dbReference type="InterPro" id="IPR043128">
    <property type="entry name" value="Rev_trsase/Diguanyl_cyclase"/>
</dbReference>
<evidence type="ECO:0000313" key="3">
    <source>
        <dbReference type="Proteomes" id="UP000231157"/>
    </source>
</evidence>
<dbReference type="GO" id="GO:1902201">
    <property type="term" value="P:negative regulation of bacterial-type flagellum-dependent cell motility"/>
    <property type="evidence" value="ECO:0007669"/>
    <property type="project" value="TreeGrafter"/>
</dbReference>
<name>A0A2H0UR11_9BACT</name>
<dbReference type="Pfam" id="PF00990">
    <property type="entry name" value="GGDEF"/>
    <property type="match status" value="1"/>
</dbReference>
<comment type="caution">
    <text evidence="2">The sequence shown here is derived from an EMBL/GenBank/DDBJ whole genome shotgun (WGS) entry which is preliminary data.</text>
</comment>
<evidence type="ECO:0000259" key="1">
    <source>
        <dbReference type="PROSITE" id="PS50887"/>
    </source>
</evidence>
<organism evidence="2 3">
    <name type="scientific">Candidatus Harrisonbacteria bacterium CG10_big_fil_rev_8_21_14_0_10_40_38</name>
    <dbReference type="NCBI Taxonomy" id="1974583"/>
    <lineage>
        <taxon>Bacteria</taxon>
        <taxon>Candidatus Harrisoniibacteriota</taxon>
    </lineage>
</organism>
<dbReference type="CDD" id="cd01949">
    <property type="entry name" value="GGDEF"/>
    <property type="match status" value="1"/>
</dbReference>
<dbReference type="NCBIfam" id="TIGR00254">
    <property type="entry name" value="GGDEF"/>
    <property type="match status" value="1"/>
</dbReference>
<dbReference type="EMBL" id="PFAZ01000015">
    <property type="protein sequence ID" value="PIR88859.1"/>
    <property type="molecule type" value="Genomic_DNA"/>
</dbReference>
<feature type="domain" description="GGDEF" evidence="1">
    <location>
        <begin position="68"/>
        <end position="200"/>
    </location>
</feature>
<dbReference type="Proteomes" id="UP000231157">
    <property type="component" value="Unassembled WGS sequence"/>
</dbReference>
<dbReference type="PROSITE" id="PS50887">
    <property type="entry name" value="GGDEF"/>
    <property type="match status" value="1"/>
</dbReference>
<dbReference type="AlphaFoldDB" id="A0A2H0UR11"/>
<reference evidence="3" key="1">
    <citation type="submission" date="2017-09" db="EMBL/GenBank/DDBJ databases">
        <title>Depth-based differentiation of microbial function through sediment-hosted aquifers and enrichment of novel symbionts in the deep terrestrial subsurface.</title>
        <authorList>
            <person name="Probst A.J."/>
            <person name="Ladd B."/>
            <person name="Jarett J.K."/>
            <person name="Geller-Mcgrath D.E."/>
            <person name="Sieber C.M.K."/>
            <person name="Emerson J.B."/>
            <person name="Anantharaman K."/>
            <person name="Thomas B.C."/>
            <person name="Malmstrom R."/>
            <person name="Stieglmeier M."/>
            <person name="Klingl A."/>
            <person name="Woyke T."/>
            <person name="Ryan C.M."/>
            <person name="Banfield J.F."/>
        </authorList>
    </citation>
    <scope>NUCLEOTIDE SEQUENCE [LARGE SCALE GENOMIC DNA]</scope>
</reference>
<dbReference type="Gene3D" id="3.30.70.270">
    <property type="match status" value="1"/>
</dbReference>
<dbReference type="InterPro" id="IPR029787">
    <property type="entry name" value="Nucleotide_cyclase"/>
</dbReference>
<protein>
    <recommendedName>
        <fullName evidence="1">GGDEF domain-containing protein</fullName>
    </recommendedName>
</protein>
<dbReference type="GO" id="GO:0052621">
    <property type="term" value="F:diguanylate cyclase activity"/>
    <property type="evidence" value="ECO:0007669"/>
    <property type="project" value="TreeGrafter"/>
</dbReference>
<dbReference type="InterPro" id="IPR000160">
    <property type="entry name" value="GGDEF_dom"/>
</dbReference>